<dbReference type="InterPro" id="IPR011049">
    <property type="entry name" value="Serralysin-like_metalloprot_C"/>
</dbReference>
<dbReference type="GO" id="GO:0005509">
    <property type="term" value="F:calcium ion binding"/>
    <property type="evidence" value="ECO:0007669"/>
    <property type="project" value="InterPro"/>
</dbReference>
<dbReference type="PROSITE" id="PS00330">
    <property type="entry name" value="HEMOLYSIN_CALCIUM"/>
    <property type="match status" value="1"/>
</dbReference>
<dbReference type="Proteomes" id="UP000316806">
    <property type="component" value="Chromosome"/>
</dbReference>
<dbReference type="PANTHER" id="PTHR38340:SF1">
    <property type="entry name" value="S-LAYER PROTEIN"/>
    <property type="match status" value="1"/>
</dbReference>
<proteinExistence type="predicted"/>
<dbReference type="PANTHER" id="PTHR38340">
    <property type="entry name" value="S-LAYER PROTEIN"/>
    <property type="match status" value="1"/>
</dbReference>
<dbReference type="EMBL" id="CP040916">
    <property type="protein sequence ID" value="QDQ15822.1"/>
    <property type="molecule type" value="Genomic_DNA"/>
</dbReference>
<gene>
    <name evidence="5" type="ORF">FH965_39085</name>
</gene>
<comment type="subcellular location">
    <subcellularLocation>
        <location evidence="1">Secreted</location>
    </subcellularLocation>
</comment>
<organism evidence="5 6">
    <name type="scientific">Streptomyces spectabilis</name>
    <dbReference type="NCBI Taxonomy" id="68270"/>
    <lineage>
        <taxon>Bacteria</taxon>
        <taxon>Bacillati</taxon>
        <taxon>Actinomycetota</taxon>
        <taxon>Actinomycetes</taxon>
        <taxon>Kitasatosporales</taxon>
        <taxon>Streptomycetaceae</taxon>
        <taxon>Streptomyces</taxon>
    </lineage>
</organism>
<sequence>MRSRLISGRTLSAASALTLALGTGIAAPVLLSGTAGAAAPSATAAVGGKSVVYTAAAGQANKLDVTASRTGSGIDNLTYVIDDVVTIKAGRGCTYPTSSDHTKVSCQVDTLESQDPYATLEVFAGDRADAVKYTNKTDDAYYFASLDLGKGNDTLTEAAGVQGNSVLGGAGDDTLTLAEGSVVLGGDGKDTIRAGRGAISKGGNGNDTIYASGENSDVDGEAGNDVIRGGGNRQSLSGGDGDDTIRAGAGNDFLYGGKGNDVLYGEGGDDAIYGNSGDDKLYGGAGRDTLSGGPGRNEVHQD</sequence>
<protein>
    <submittedName>
        <fullName evidence="5">Calcium-binding protein</fullName>
    </submittedName>
</protein>
<keyword evidence="4" id="KW-0732">Signal</keyword>
<evidence type="ECO:0000256" key="4">
    <source>
        <dbReference type="SAM" id="SignalP"/>
    </source>
</evidence>
<dbReference type="InterPro" id="IPR050557">
    <property type="entry name" value="RTX_toxin/Mannuronan_C5-epim"/>
</dbReference>
<dbReference type="GO" id="GO:0005576">
    <property type="term" value="C:extracellular region"/>
    <property type="evidence" value="ECO:0007669"/>
    <property type="project" value="UniProtKB-SubCell"/>
</dbReference>
<evidence type="ECO:0000313" key="5">
    <source>
        <dbReference type="EMBL" id="QDQ15822.1"/>
    </source>
</evidence>
<reference evidence="5 6" key="1">
    <citation type="journal article" date="2019" name="J. Ind. Microbiol. Biotechnol.">
        <title>The complete genomic sequence of Streptomyces spectabilis NRRL-2792 and identification of secondary metabolite biosynthetic gene clusters.</title>
        <authorList>
            <person name="Sinha A."/>
            <person name="Phillips-Salemka S."/>
            <person name="Niraula T.A."/>
            <person name="Short K.A."/>
            <person name="Niraula N.P."/>
        </authorList>
    </citation>
    <scope>NUCLEOTIDE SEQUENCE [LARGE SCALE GENOMIC DNA]</scope>
    <source>
        <strain evidence="5 6">NRRL 2792</strain>
    </source>
</reference>
<evidence type="ECO:0000256" key="2">
    <source>
        <dbReference type="ARBA" id="ARBA00022525"/>
    </source>
</evidence>
<dbReference type="Gene3D" id="2.150.10.10">
    <property type="entry name" value="Serralysin-like metalloprotease, C-terminal"/>
    <property type="match status" value="2"/>
</dbReference>
<feature type="region of interest" description="Disordered" evidence="3">
    <location>
        <begin position="266"/>
        <end position="302"/>
    </location>
</feature>
<dbReference type="AlphaFoldDB" id="A0A516RJI2"/>
<feature type="signal peptide" evidence="4">
    <location>
        <begin position="1"/>
        <end position="37"/>
    </location>
</feature>
<dbReference type="Pfam" id="PF00353">
    <property type="entry name" value="HemolysinCabind"/>
    <property type="match status" value="3"/>
</dbReference>
<dbReference type="SUPFAM" id="SSF51120">
    <property type="entry name" value="beta-Roll"/>
    <property type="match status" value="2"/>
</dbReference>
<dbReference type="InterPro" id="IPR001343">
    <property type="entry name" value="Hemolysn_Ca-bd"/>
</dbReference>
<evidence type="ECO:0000313" key="6">
    <source>
        <dbReference type="Proteomes" id="UP000316806"/>
    </source>
</evidence>
<dbReference type="PRINTS" id="PR00313">
    <property type="entry name" value="CABNDNGRPT"/>
</dbReference>
<keyword evidence="2" id="KW-0964">Secreted</keyword>
<accession>A0A516RJI2</accession>
<evidence type="ECO:0000256" key="3">
    <source>
        <dbReference type="SAM" id="MobiDB-lite"/>
    </source>
</evidence>
<feature type="chain" id="PRO_5039364093" evidence="4">
    <location>
        <begin position="38"/>
        <end position="302"/>
    </location>
</feature>
<evidence type="ECO:0000256" key="1">
    <source>
        <dbReference type="ARBA" id="ARBA00004613"/>
    </source>
</evidence>
<name>A0A516RJI2_STRST</name>
<dbReference type="InterPro" id="IPR018511">
    <property type="entry name" value="Hemolysin-typ_Ca-bd_CS"/>
</dbReference>